<dbReference type="AlphaFoldDB" id="A0A162WKF3"/>
<proteinExistence type="predicted"/>
<dbReference type="GeneID" id="28997833"/>
<dbReference type="Proteomes" id="UP000077315">
    <property type="component" value="Unassembled WGS sequence"/>
</dbReference>
<dbReference type="RefSeq" id="XP_018286645.1">
    <property type="nucleotide sequence ID" value="XM_018436927.1"/>
</dbReference>
<keyword evidence="2" id="KW-1185">Reference proteome</keyword>
<reference evidence="2" key="1">
    <citation type="submission" date="2015-06" db="EMBL/GenBank/DDBJ databases">
        <title>Expansion of signal transduction pathways in fungi by whole-genome duplication.</title>
        <authorList>
            <consortium name="DOE Joint Genome Institute"/>
            <person name="Corrochano L.M."/>
            <person name="Kuo A."/>
            <person name="Marcet-Houben M."/>
            <person name="Polaino S."/>
            <person name="Salamov A."/>
            <person name="Villalobos J.M."/>
            <person name="Alvarez M.I."/>
            <person name="Avalos J."/>
            <person name="Benito E.P."/>
            <person name="Benoit I."/>
            <person name="Burger G."/>
            <person name="Camino L.P."/>
            <person name="Canovas D."/>
            <person name="Cerda-Olmedo E."/>
            <person name="Cheng J.-F."/>
            <person name="Dominguez A."/>
            <person name="Elias M."/>
            <person name="Eslava A.P."/>
            <person name="Glaser F."/>
            <person name="Grimwood J."/>
            <person name="Gutierrez G."/>
            <person name="Heitman J."/>
            <person name="Henrissat B."/>
            <person name="Iturriaga E.A."/>
            <person name="Lang B.F."/>
            <person name="Lavin J.L."/>
            <person name="Lee S."/>
            <person name="Li W."/>
            <person name="Lindquist E."/>
            <person name="Lopez-Garcia S."/>
            <person name="Luque E.M."/>
            <person name="Marcos A.T."/>
            <person name="Martin J."/>
            <person name="McCluskey K."/>
            <person name="Medina H.R."/>
            <person name="Miralles-Duran A."/>
            <person name="Miyazaki A."/>
            <person name="Munoz-Torres E."/>
            <person name="Oguiza J.A."/>
            <person name="Ohm R."/>
            <person name="Olmedo M."/>
            <person name="Orejas M."/>
            <person name="Ortiz-Castellanos L."/>
            <person name="Pisabarro A.G."/>
            <person name="Rodriguez-Romero J."/>
            <person name="Ruiz-Herrera J."/>
            <person name="Ruiz-Vazquez R."/>
            <person name="Sanz C."/>
            <person name="Schackwitz W."/>
            <person name="Schmutz J."/>
            <person name="Shahriari M."/>
            <person name="Shelest E."/>
            <person name="Silva-Franco F."/>
            <person name="Soanes D."/>
            <person name="Syed K."/>
            <person name="Tagua V.G."/>
            <person name="Talbot N.J."/>
            <person name="Thon M."/>
            <person name="De vries R.P."/>
            <person name="Wiebenga A."/>
            <person name="Yadav J.S."/>
            <person name="Braun E.L."/>
            <person name="Baker S."/>
            <person name="Garre V."/>
            <person name="Horwitz B."/>
            <person name="Torres-Martinez S."/>
            <person name="Idnurm A."/>
            <person name="Herrera-Estrella A."/>
            <person name="Gabaldon T."/>
            <person name="Grigoriev I.V."/>
        </authorList>
    </citation>
    <scope>NUCLEOTIDE SEQUENCE [LARGE SCALE GENOMIC DNA]</scope>
    <source>
        <strain evidence="2">NRRL 1555(-)</strain>
    </source>
</reference>
<organism evidence="1 2">
    <name type="scientific">Phycomyces blakesleeanus (strain ATCC 8743b / DSM 1359 / FGSC 10004 / NBRC 33097 / NRRL 1555)</name>
    <dbReference type="NCBI Taxonomy" id="763407"/>
    <lineage>
        <taxon>Eukaryota</taxon>
        <taxon>Fungi</taxon>
        <taxon>Fungi incertae sedis</taxon>
        <taxon>Mucoromycota</taxon>
        <taxon>Mucoromycotina</taxon>
        <taxon>Mucoromycetes</taxon>
        <taxon>Mucorales</taxon>
        <taxon>Phycomycetaceae</taxon>
        <taxon>Phycomyces</taxon>
    </lineage>
</organism>
<name>A0A162WKF3_PHYB8</name>
<protein>
    <submittedName>
        <fullName evidence="1">Uncharacterized protein</fullName>
    </submittedName>
</protein>
<sequence>MKYTMIYKCILHASNSIKYLPLATIQVQWLDFQRHGCIWFLRRNESKRWDSLSKKNLKSMYLLWIYNSRKGSTKKRGIEETEKNIEHAPSCTDITSTMTLGL</sequence>
<dbReference type="VEuPathDB" id="FungiDB:PHYBLDRAFT_173026"/>
<evidence type="ECO:0000313" key="1">
    <source>
        <dbReference type="EMBL" id="OAD68605.1"/>
    </source>
</evidence>
<dbReference type="InParanoid" id="A0A162WKF3"/>
<evidence type="ECO:0000313" key="2">
    <source>
        <dbReference type="Proteomes" id="UP000077315"/>
    </source>
</evidence>
<gene>
    <name evidence="1" type="ORF">PHYBLDRAFT_173026</name>
</gene>
<accession>A0A162WKF3</accession>
<dbReference type="EMBL" id="KV440994">
    <property type="protein sequence ID" value="OAD68605.1"/>
    <property type="molecule type" value="Genomic_DNA"/>
</dbReference>